<dbReference type="PROSITE" id="PS50234">
    <property type="entry name" value="VWFA"/>
    <property type="match status" value="1"/>
</dbReference>
<evidence type="ECO:0000259" key="2">
    <source>
        <dbReference type="PROSITE" id="PS50234"/>
    </source>
</evidence>
<organism evidence="3 4">
    <name type="scientific">Candidatus Yanofskybacteria bacterium CG10_big_fil_rev_8_21_14_0_10_37_15</name>
    <dbReference type="NCBI Taxonomy" id="1975097"/>
    <lineage>
        <taxon>Bacteria</taxon>
        <taxon>Candidatus Yanofskyibacteriota</taxon>
    </lineage>
</organism>
<evidence type="ECO:0000256" key="1">
    <source>
        <dbReference type="SAM" id="Phobius"/>
    </source>
</evidence>
<feature type="transmembrane region" description="Helical" evidence="1">
    <location>
        <begin position="52"/>
        <end position="74"/>
    </location>
</feature>
<dbReference type="EMBL" id="PCXP01000024">
    <property type="protein sequence ID" value="PIR41724.1"/>
    <property type="molecule type" value="Genomic_DNA"/>
</dbReference>
<name>A0A2H0R6R6_9BACT</name>
<gene>
    <name evidence="3" type="ORF">COV30_02240</name>
</gene>
<dbReference type="Proteomes" id="UP000230208">
    <property type="component" value="Unassembled WGS sequence"/>
</dbReference>
<dbReference type="Gene3D" id="3.40.50.410">
    <property type="entry name" value="von Willebrand factor, type A domain"/>
    <property type="match status" value="1"/>
</dbReference>
<evidence type="ECO:0000313" key="4">
    <source>
        <dbReference type="Proteomes" id="UP000230208"/>
    </source>
</evidence>
<dbReference type="Pfam" id="PF00092">
    <property type="entry name" value="VWA"/>
    <property type="match status" value="1"/>
</dbReference>
<dbReference type="InterPro" id="IPR036465">
    <property type="entry name" value="vWFA_dom_sf"/>
</dbReference>
<keyword evidence="1" id="KW-1133">Transmembrane helix</keyword>
<evidence type="ECO:0000313" key="3">
    <source>
        <dbReference type="EMBL" id="PIR41724.1"/>
    </source>
</evidence>
<sequence>MSFLNWQNIYFAEPEKLQLFYVAVILLLVSIFGWLLKFLMRPKITFSSKYPFIGTMKLWFSLSIVLSLCIFAYARPFLAKGQVVVKKGSAEIVFLIDYSSSMFLKDTGWARIDIAAREIKESLSGGTIKEGDRAAILVFGKLVSPRLFLTYDLEALANEADKIGRPANLMGSDLFWGSAVATTFKRVHEILDRQDMFVELHGESENWRPKSKENRLIIIFSDGDFFNYGDDELEKYYLDVEKQDLEIQLRELKKRNIPIYSVGIGSRSGAKLTDILKEYKPNYEYDFYLQEELKGQISRLNMANLEHLSSATGGKSFSMEDFRSDAGGFIRNSIDRHRSIFVEPVPGEKKEELWRYFLLGALTVFIVGMGITKF</sequence>
<accession>A0A2H0R6R6</accession>
<dbReference type="InterPro" id="IPR002035">
    <property type="entry name" value="VWF_A"/>
</dbReference>
<comment type="caution">
    <text evidence="3">The sequence shown here is derived from an EMBL/GenBank/DDBJ whole genome shotgun (WGS) entry which is preliminary data.</text>
</comment>
<dbReference type="AlphaFoldDB" id="A0A2H0R6R6"/>
<reference evidence="3 4" key="1">
    <citation type="submission" date="2017-09" db="EMBL/GenBank/DDBJ databases">
        <title>Depth-based differentiation of microbial function through sediment-hosted aquifers and enrichment of novel symbionts in the deep terrestrial subsurface.</title>
        <authorList>
            <person name="Probst A.J."/>
            <person name="Ladd B."/>
            <person name="Jarett J.K."/>
            <person name="Geller-Mcgrath D.E."/>
            <person name="Sieber C.M."/>
            <person name="Emerson J.B."/>
            <person name="Anantharaman K."/>
            <person name="Thomas B.C."/>
            <person name="Malmstrom R."/>
            <person name="Stieglmeier M."/>
            <person name="Klingl A."/>
            <person name="Woyke T."/>
            <person name="Ryan C.M."/>
            <person name="Banfield J.F."/>
        </authorList>
    </citation>
    <scope>NUCLEOTIDE SEQUENCE [LARGE SCALE GENOMIC DNA]</scope>
    <source>
        <strain evidence="3">CG10_big_fil_rev_8_21_14_0_10_37_15</strain>
    </source>
</reference>
<protein>
    <recommendedName>
        <fullName evidence="2">VWFA domain-containing protein</fullName>
    </recommendedName>
</protein>
<dbReference type="SUPFAM" id="SSF53300">
    <property type="entry name" value="vWA-like"/>
    <property type="match status" value="1"/>
</dbReference>
<feature type="transmembrane region" description="Helical" evidence="1">
    <location>
        <begin position="20"/>
        <end position="40"/>
    </location>
</feature>
<keyword evidence="1" id="KW-0812">Transmembrane</keyword>
<keyword evidence="1" id="KW-0472">Membrane</keyword>
<feature type="domain" description="VWFA" evidence="2">
    <location>
        <begin position="91"/>
        <end position="345"/>
    </location>
</feature>
<proteinExistence type="predicted"/>